<dbReference type="InterPro" id="IPR012677">
    <property type="entry name" value="Nucleotide-bd_a/b_plait_sf"/>
</dbReference>
<proteinExistence type="predicted"/>
<reference evidence="5" key="1">
    <citation type="submission" date="2016-06" db="EMBL/GenBank/DDBJ databases">
        <title>De novo assembly and RNA-Seq shows season-dependent expression and editing in black bear kidneys.</title>
        <authorList>
            <person name="Korstanje R."/>
            <person name="Srivastava A."/>
            <person name="Sarsani V.K."/>
            <person name="Sheehan S.M."/>
            <person name="Seger R.L."/>
            <person name="Barter M.E."/>
            <person name="Lindqvist C."/>
            <person name="Brody L.C."/>
            <person name="Mullikin J.C."/>
        </authorList>
    </citation>
    <scope>NUCLEOTIDE SEQUENCE [LARGE SCALE GENOMIC DNA]</scope>
</reference>
<evidence type="ECO:0000313" key="4">
    <source>
        <dbReference type="Ensembl" id="ENSUAMP00000013774.1"/>
    </source>
</evidence>
<dbReference type="OMA" id="VADDTWS"/>
<keyword evidence="5" id="KW-1185">Reference proteome</keyword>
<feature type="region of interest" description="Disordered" evidence="2">
    <location>
        <begin position="1"/>
        <end position="28"/>
    </location>
</feature>
<feature type="compositionally biased region" description="Low complexity" evidence="2">
    <location>
        <begin position="9"/>
        <end position="18"/>
    </location>
</feature>
<dbReference type="STRING" id="9643.ENSUAMP00000013774"/>
<dbReference type="Gene3D" id="3.30.70.330">
    <property type="match status" value="1"/>
</dbReference>
<dbReference type="AlphaFoldDB" id="A0A452R621"/>
<evidence type="ECO:0000313" key="5">
    <source>
        <dbReference type="Proteomes" id="UP000291022"/>
    </source>
</evidence>
<dbReference type="InterPro" id="IPR035979">
    <property type="entry name" value="RBD_domain_sf"/>
</dbReference>
<evidence type="ECO:0000256" key="1">
    <source>
        <dbReference type="PROSITE-ProRule" id="PRU00176"/>
    </source>
</evidence>
<organism evidence="4 5">
    <name type="scientific">Ursus americanus</name>
    <name type="common">American black bear</name>
    <name type="synonym">Euarctos americanus</name>
    <dbReference type="NCBI Taxonomy" id="9643"/>
    <lineage>
        <taxon>Eukaryota</taxon>
        <taxon>Metazoa</taxon>
        <taxon>Chordata</taxon>
        <taxon>Craniata</taxon>
        <taxon>Vertebrata</taxon>
        <taxon>Euteleostomi</taxon>
        <taxon>Mammalia</taxon>
        <taxon>Eutheria</taxon>
        <taxon>Laurasiatheria</taxon>
        <taxon>Carnivora</taxon>
        <taxon>Caniformia</taxon>
        <taxon>Ursidae</taxon>
        <taxon>Ursus</taxon>
    </lineage>
</organism>
<accession>A0A452R621</accession>
<evidence type="ECO:0000256" key="2">
    <source>
        <dbReference type="SAM" id="MobiDB-lite"/>
    </source>
</evidence>
<keyword evidence="1" id="KW-0694">RNA-binding</keyword>
<sequence>MEFPKKVKNSNNIQSSNSTTGYLPRENKNSNSKRYILILLSSLATCTPTPTPTRSLFVRNVADDTWSKDLQCKFGHYGPIVDVYVPLDFYTCHPRGFPYIQLEDRWRRSRGPFVSWSPESSWISTRSS</sequence>
<dbReference type="Proteomes" id="UP000291022">
    <property type="component" value="Unassembled WGS sequence"/>
</dbReference>
<dbReference type="GO" id="GO:0003723">
    <property type="term" value="F:RNA binding"/>
    <property type="evidence" value="ECO:0007669"/>
    <property type="project" value="UniProtKB-UniRule"/>
</dbReference>
<feature type="domain" description="RRM" evidence="3">
    <location>
        <begin position="54"/>
        <end position="104"/>
    </location>
</feature>
<protein>
    <recommendedName>
        <fullName evidence="3">RRM domain-containing protein</fullName>
    </recommendedName>
</protein>
<dbReference type="PROSITE" id="PS50102">
    <property type="entry name" value="RRM"/>
    <property type="match status" value="1"/>
</dbReference>
<name>A0A452R621_URSAM</name>
<dbReference type="InterPro" id="IPR000504">
    <property type="entry name" value="RRM_dom"/>
</dbReference>
<dbReference type="GeneTree" id="ENSGT01000000218383"/>
<reference evidence="4" key="3">
    <citation type="submission" date="2025-09" db="UniProtKB">
        <authorList>
            <consortium name="Ensembl"/>
        </authorList>
    </citation>
    <scope>IDENTIFICATION</scope>
</reference>
<dbReference type="Pfam" id="PF00076">
    <property type="entry name" value="RRM_1"/>
    <property type="match status" value="1"/>
</dbReference>
<evidence type="ECO:0000259" key="3">
    <source>
        <dbReference type="PROSITE" id="PS50102"/>
    </source>
</evidence>
<dbReference type="SUPFAM" id="SSF54928">
    <property type="entry name" value="RNA-binding domain, RBD"/>
    <property type="match status" value="1"/>
</dbReference>
<dbReference type="Ensembl" id="ENSUAMT00000015456.1">
    <property type="protein sequence ID" value="ENSUAMP00000013774.1"/>
    <property type="gene ID" value="ENSUAMG00000011072.1"/>
</dbReference>
<reference evidence="4" key="2">
    <citation type="submission" date="2025-08" db="UniProtKB">
        <authorList>
            <consortium name="Ensembl"/>
        </authorList>
    </citation>
    <scope>IDENTIFICATION</scope>
</reference>